<evidence type="ECO:0000313" key="3">
    <source>
        <dbReference type="Proteomes" id="UP001055125"/>
    </source>
</evidence>
<evidence type="ECO:0000313" key="2">
    <source>
        <dbReference type="EMBL" id="GJD94309.1"/>
    </source>
</evidence>
<feature type="region of interest" description="Disordered" evidence="1">
    <location>
        <begin position="144"/>
        <end position="174"/>
    </location>
</feature>
<keyword evidence="3" id="KW-1185">Reference proteome</keyword>
<proteinExistence type="predicted"/>
<dbReference type="EMBL" id="BPQP01000020">
    <property type="protein sequence ID" value="GJD94309.1"/>
    <property type="molecule type" value="Genomic_DNA"/>
</dbReference>
<accession>A0ABQ4RVQ8</accession>
<dbReference type="Proteomes" id="UP001055125">
    <property type="component" value="Unassembled WGS sequence"/>
</dbReference>
<comment type="caution">
    <text evidence="2">The sequence shown here is derived from an EMBL/GenBank/DDBJ whole genome shotgun (WGS) entry which is preliminary data.</text>
</comment>
<evidence type="ECO:0000256" key="1">
    <source>
        <dbReference type="SAM" id="MobiDB-lite"/>
    </source>
</evidence>
<name>A0ABQ4RVQ8_9HYPH</name>
<organism evidence="2 3">
    <name type="scientific">Methylobacterium iners</name>
    <dbReference type="NCBI Taxonomy" id="418707"/>
    <lineage>
        <taxon>Bacteria</taxon>
        <taxon>Pseudomonadati</taxon>
        <taxon>Pseudomonadota</taxon>
        <taxon>Alphaproteobacteria</taxon>
        <taxon>Hyphomicrobiales</taxon>
        <taxon>Methylobacteriaceae</taxon>
        <taxon>Methylobacterium</taxon>
    </lineage>
</organism>
<feature type="compositionally biased region" description="Basic and acidic residues" evidence="1">
    <location>
        <begin position="146"/>
        <end position="174"/>
    </location>
</feature>
<gene>
    <name evidence="2" type="ORF">OCOJLMKI_1511</name>
</gene>
<sequence>MHDLGDLDLKIDELADRLADGVDALVEAVLDEGVECGSVVALENAQKVGHRLVGKAHGGLSLDRAAFLVLVHVGSGISRPLRLDAAARFFDGLSSFRPCQVAVAHLVGGIDDVDRVHVGHDLEVAQWHDAIGVDRFHPGIRRSRRVAADRGRQNDAGEQATDRGEEASLDRAHG</sequence>
<protein>
    <submittedName>
        <fullName evidence="2">Uncharacterized protein</fullName>
    </submittedName>
</protein>
<reference evidence="2" key="1">
    <citation type="journal article" date="2021" name="Front. Microbiol.">
        <title>Comprehensive Comparative Genomics and Phenotyping of Methylobacterium Species.</title>
        <authorList>
            <person name="Alessa O."/>
            <person name="Ogura Y."/>
            <person name="Fujitani Y."/>
            <person name="Takami H."/>
            <person name="Hayashi T."/>
            <person name="Sahin N."/>
            <person name="Tani A."/>
        </authorList>
    </citation>
    <scope>NUCLEOTIDE SEQUENCE</scope>
    <source>
        <strain evidence="2">DSM 19015</strain>
    </source>
</reference>
<reference evidence="2" key="2">
    <citation type="submission" date="2021-08" db="EMBL/GenBank/DDBJ databases">
        <authorList>
            <person name="Tani A."/>
            <person name="Ola A."/>
            <person name="Ogura Y."/>
            <person name="Katsura K."/>
            <person name="Hayashi T."/>
        </authorList>
    </citation>
    <scope>NUCLEOTIDE SEQUENCE</scope>
    <source>
        <strain evidence="2">DSM 19015</strain>
    </source>
</reference>